<dbReference type="GeneTree" id="ENSGT01030000234606"/>
<dbReference type="SUPFAM" id="SSF52151">
    <property type="entry name" value="FabD/lysophospholipase-like"/>
    <property type="match status" value="1"/>
</dbReference>
<name>A0A670XZS4_PSETE</name>
<dbReference type="Gene3D" id="3.40.1090.10">
    <property type="entry name" value="Cytosolic phospholipase A2 catalytic domain"/>
    <property type="match status" value="1"/>
</dbReference>
<dbReference type="AlphaFoldDB" id="A0A670XZS4"/>
<dbReference type="EC" id="3.1.1.4" evidence="2 7"/>
<dbReference type="GO" id="GO:0046475">
    <property type="term" value="P:glycerophospholipid catabolic process"/>
    <property type="evidence" value="ECO:0007669"/>
    <property type="project" value="TreeGrafter"/>
</dbReference>
<organism evidence="10 11">
    <name type="scientific">Pseudonaja textilis</name>
    <name type="common">Eastern brown snake</name>
    <dbReference type="NCBI Taxonomy" id="8673"/>
    <lineage>
        <taxon>Eukaryota</taxon>
        <taxon>Metazoa</taxon>
        <taxon>Chordata</taxon>
        <taxon>Craniata</taxon>
        <taxon>Vertebrata</taxon>
        <taxon>Euteleostomi</taxon>
        <taxon>Lepidosauria</taxon>
        <taxon>Squamata</taxon>
        <taxon>Bifurcata</taxon>
        <taxon>Unidentata</taxon>
        <taxon>Episquamata</taxon>
        <taxon>Toxicofera</taxon>
        <taxon>Serpentes</taxon>
        <taxon>Colubroidea</taxon>
        <taxon>Elapidae</taxon>
        <taxon>Hydrophiinae</taxon>
        <taxon>Pseudonaja</taxon>
    </lineage>
</organism>
<evidence type="ECO:0000256" key="5">
    <source>
        <dbReference type="ARBA" id="ARBA00023098"/>
    </source>
</evidence>
<evidence type="ECO:0000256" key="6">
    <source>
        <dbReference type="PROSITE-ProRule" id="PRU00555"/>
    </source>
</evidence>
<keyword evidence="6 7" id="KW-0442">Lipid degradation</keyword>
<dbReference type="PANTHER" id="PTHR10728:SF65">
    <property type="entry name" value="PHOSPHOLIPASE A2"/>
    <property type="match status" value="1"/>
</dbReference>
<comment type="subcellular location">
    <subcellularLocation>
        <location evidence="1">Cytoplasm</location>
    </subcellularLocation>
</comment>
<dbReference type="SMART" id="SM00239">
    <property type="entry name" value="C2"/>
    <property type="match status" value="1"/>
</dbReference>
<dbReference type="GO" id="GO:0047498">
    <property type="term" value="F:calcium-dependent phospholipase A2 activity"/>
    <property type="evidence" value="ECO:0007669"/>
    <property type="project" value="TreeGrafter"/>
</dbReference>
<evidence type="ECO:0000313" key="11">
    <source>
        <dbReference type="Proteomes" id="UP000472273"/>
    </source>
</evidence>
<feature type="domain" description="C2" evidence="8">
    <location>
        <begin position="4"/>
        <end position="121"/>
    </location>
</feature>
<dbReference type="Proteomes" id="UP000472273">
    <property type="component" value="Unplaced"/>
</dbReference>
<keyword evidence="7" id="KW-0106">Calcium</keyword>
<dbReference type="CDD" id="cd07201">
    <property type="entry name" value="cPLA2_Grp-IVB-IVD-IVE-IVF"/>
    <property type="match status" value="1"/>
</dbReference>
<dbReference type="Pfam" id="PF00168">
    <property type="entry name" value="C2"/>
    <property type="match status" value="1"/>
</dbReference>
<keyword evidence="7" id="KW-0479">Metal-binding</keyword>
<comment type="domain">
    <text evidence="7">The N-terminal C2 domain associates with lipid membranes upon calcium binding.</text>
</comment>
<reference evidence="10" key="2">
    <citation type="submission" date="2025-09" db="UniProtKB">
        <authorList>
            <consortium name="Ensembl"/>
        </authorList>
    </citation>
    <scope>IDENTIFICATION</scope>
</reference>
<accession>A0A670XZS4</accession>
<dbReference type="GO" id="GO:0005544">
    <property type="term" value="F:calcium-dependent phospholipid binding"/>
    <property type="evidence" value="ECO:0007669"/>
    <property type="project" value="TreeGrafter"/>
</dbReference>
<dbReference type="InterPro" id="IPR000008">
    <property type="entry name" value="C2_dom"/>
</dbReference>
<sequence length="759" mass="86749">HASWTSHVCPVSSDSKPFFSCYSLFESVADSMSFGTVTQSDCYVSLYLPTASVKRMKTQTIKDSKDPVWNETFHFRIQNKVKNILEFNVYDEDKITEDDHLLTVMFDVSKIQLGETVPLSFQLNPKVTAQLNKPASSTGWKRHVFSYGSYEEAENLTLGYWLCPASPAKFHYIKYHQSDLNIEFPRRQFCAVSCLSPCSYSIYNEFPVYFRTQGLFKRPKALDVRLGYGLCSDENNFLQKRKKVVAAALKSILPLGQGLNDHEVPVVAMTTTGAGMRALTALYGTLWGLQRTKLLDCISYITGSSGTTWTMTKLYEDSNWSNKDLGEIILQARKQAAKSKRGAFSLQNLKSYHKELAERTIAGYKSSFIDLWGLMIEAMLNNANNHHKLSEQRRAVNKGQNPLPIYLALNVKDNLTTKDFREWLEFTPYEVGFPKYGAFVPAEDFGSEFYMGRIMKKLPESRICFMQGLWSSVFSKNLLDAWHEADNSEDFWNRWTQDTVTEIDEVPDILERPHEMPTRMFTPAGGLSSTLRGILTDRPAVSKYNNFLKGFQMHNEYVQHQQFTKWKDTMLDESPNQLKDSTDHLELVDTAFFFDTSCPPLLRPERKVDVILHFNYTGGSQTKPLEHSSTYFSAQGIPFPKVVLSEEEKKNLKECYVFEDTNNPEAPILLYFPLVNDTFQRYIAPGIERNAAQLPQGNVDVSSAFSPYSTRQVSLQEEEFNKLLNLTNYNVQNNANTILRVLHKVVEQKKQAQLSQSSS</sequence>
<dbReference type="Gene3D" id="2.60.40.150">
    <property type="entry name" value="C2 domain"/>
    <property type="match status" value="1"/>
</dbReference>
<keyword evidence="3 7" id="KW-0963">Cytoplasm</keyword>
<dbReference type="GO" id="GO:0005829">
    <property type="term" value="C:cytosol"/>
    <property type="evidence" value="ECO:0007669"/>
    <property type="project" value="TreeGrafter"/>
</dbReference>
<dbReference type="PANTHER" id="PTHR10728">
    <property type="entry name" value="CYTOSOLIC PHOSPHOLIPASE A2"/>
    <property type="match status" value="1"/>
</dbReference>
<evidence type="ECO:0000313" key="10">
    <source>
        <dbReference type="Ensembl" id="ENSPTXP00000004228.1"/>
    </source>
</evidence>
<evidence type="ECO:0000259" key="9">
    <source>
        <dbReference type="PROSITE" id="PS51210"/>
    </source>
</evidence>
<dbReference type="InterPro" id="IPR002642">
    <property type="entry name" value="LysoPLipase_cat_dom"/>
</dbReference>
<feature type="domain" description="PLA2c" evidence="9">
    <location>
        <begin position="217"/>
        <end position="759"/>
    </location>
</feature>
<dbReference type="InterPro" id="IPR016035">
    <property type="entry name" value="Acyl_Trfase/lysoPLipase"/>
</dbReference>
<dbReference type="PROSITE" id="PS50004">
    <property type="entry name" value="C2"/>
    <property type="match status" value="1"/>
</dbReference>
<dbReference type="InterPro" id="IPR035892">
    <property type="entry name" value="C2_domain_sf"/>
</dbReference>
<evidence type="ECO:0000256" key="2">
    <source>
        <dbReference type="ARBA" id="ARBA00013278"/>
    </source>
</evidence>
<keyword evidence="5 6" id="KW-0443">Lipid metabolism</keyword>
<keyword evidence="11" id="KW-1185">Reference proteome</keyword>
<evidence type="ECO:0000256" key="3">
    <source>
        <dbReference type="ARBA" id="ARBA00022490"/>
    </source>
</evidence>
<proteinExistence type="predicted"/>
<evidence type="ECO:0000256" key="1">
    <source>
        <dbReference type="ARBA" id="ARBA00004496"/>
    </source>
</evidence>
<dbReference type="OMA" id="ICFMQGL"/>
<dbReference type="SMART" id="SM00022">
    <property type="entry name" value="PLAc"/>
    <property type="match status" value="1"/>
</dbReference>
<reference evidence="10" key="1">
    <citation type="submission" date="2025-08" db="UniProtKB">
        <authorList>
            <consortium name="Ensembl"/>
        </authorList>
    </citation>
    <scope>IDENTIFICATION</scope>
</reference>
<evidence type="ECO:0000256" key="7">
    <source>
        <dbReference type="RuleBase" id="RU362102"/>
    </source>
</evidence>
<comment type="catalytic activity">
    <reaction evidence="7">
        <text>a 1,2-diacyl-sn-glycero-3-phosphocholine + H2O = a 1-acyl-sn-glycero-3-phosphocholine + a fatty acid + H(+)</text>
        <dbReference type="Rhea" id="RHEA:15801"/>
        <dbReference type="ChEBI" id="CHEBI:15377"/>
        <dbReference type="ChEBI" id="CHEBI:15378"/>
        <dbReference type="ChEBI" id="CHEBI:28868"/>
        <dbReference type="ChEBI" id="CHEBI:57643"/>
        <dbReference type="ChEBI" id="CHEBI:58168"/>
        <dbReference type="EC" id="3.1.1.4"/>
    </reaction>
</comment>
<dbReference type="Pfam" id="PF01735">
    <property type="entry name" value="PLA2_B"/>
    <property type="match status" value="1"/>
</dbReference>
<dbReference type="FunFam" id="3.40.1090.10:FF:000002">
    <property type="entry name" value="Phospholipase A2"/>
    <property type="match status" value="1"/>
</dbReference>
<keyword evidence="4 6" id="KW-0378">Hydrolase</keyword>
<dbReference type="GO" id="GO:0005509">
    <property type="term" value="F:calcium ion binding"/>
    <property type="evidence" value="ECO:0007669"/>
    <property type="project" value="TreeGrafter"/>
</dbReference>
<dbReference type="Ensembl" id="ENSPTXT00000004350.1">
    <property type="protein sequence ID" value="ENSPTXP00000004228.1"/>
    <property type="gene ID" value="ENSPTXG00000003124.1"/>
</dbReference>
<dbReference type="SUPFAM" id="SSF49562">
    <property type="entry name" value="C2 domain (Calcium/lipid-binding domain, CaLB)"/>
    <property type="match status" value="1"/>
</dbReference>
<evidence type="ECO:0000259" key="8">
    <source>
        <dbReference type="PROSITE" id="PS50004"/>
    </source>
</evidence>
<dbReference type="PROSITE" id="PS51210">
    <property type="entry name" value="PLA2C"/>
    <property type="match status" value="1"/>
</dbReference>
<protein>
    <recommendedName>
        <fullName evidence="2 7">Phospholipase A2</fullName>
        <ecNumber evidence="2 7">3.1.1.4</ecNumber>
    </recommendedName>
</protein>
<evidence type="ECO:0000256" key="4">
    <source>
        <dbReference type="ARBA" id="ARBA00022801"/>
    </source>
</evidence>